<dbReference type="EMBL" id="BONV01000003">
    <property type="protein sequence ID" value="GIG78143.1"/>
    <property type="molecule type" value="Genomic_DNA"/>
</dbReference>
<evidence type="ECO:0000313" key="4">
    <source>
        <dbReference type="EMBL" id="GIG78143.1"/>
    </source>
</evidence>
<dbReference type="PANTHER" id="PTHR13789:SF309">
    <property type="entry name" value="PUTATIVE (AFU_ORTHOLOGUE AFUA_6G14510)-RELATED"/>
    <property type="match status" value="1"/>
</dbReference>
<comment type="caution">
    <text evidence="4">The sequence shown here is derived from an EMBL/GenBank/DDBJ whole genome shotgun (WGS) entry which is preliminary data.</text>
</comment>
<evidence type="ECO:0000256" key="1">
    <source>
        <dbReference type="ARBA" id="ARBA00023002"/>
    </source>
</evidence>
<name>A0A8J3LS31_9ACTN</name>
<dbReference type="InterPro" id="IPR036188">
    <property type="entry name" value="FAD/NAD-bd_sf"/>
</dbReference>
<dbReference type="InterPro" id="IPR050493">
    <property type="entry name" value="FAD-dep_Monooxygenase_BioMet"/>
</dbReference>
<dbReference type="InterPro" id="IPR002938">
    <property type="entry name" value="FAD-bd"/>
</dbReference>
<dbReference type="Gene3D" id="3.50.50.60">
    <property type="entry name" value="FAD/NAD(P)-binding domain"/>
    <property type="match status" value="1"/>
</dbReference>
<evidence type="ECO:0000259" key="3">
    <source>
        <dbReference type="Pfam" id="PF01494"/>
    </source>
</evidence>
<reference evidence="4 5" key="1">
    <citation type="submission" date="2021-01" db="EMBL/GenBank/DDBJ databases">
        <title>Whole genome shotgun sequence of Planotetraspora kaengkrachanensis NBRC 104272.</title>
        <authorList>
            <person name="Komaki H."/>
            <person name="Tamura T."/>
        </authorList>
    </citation>
    <scope>NUCLEOTIDE SEQUENCE [LARGE SCALE GENOMIC DNA]</scope>
    <source>
        <strain evidence="4 5">NBRC 104272</strain>
    </source>
</reference>
<keyword evidence="5" id="KW-1185">Reference proteome</keyword>
<evidence type="ECO:0000256" key="2">
    <source>
        <dbReference type="ARBA" id="ARBA00023033"/>
    </source>
</evidence>
<proteinExistence type="predicted"/>
<gene>
    <name evidence="4" type="ORF">Pka01_12700</name>
</gene>
<protein>
    <submittedName>
        <fullName evidence="4">Monooxygenase</fullName>
    </submittedName>
</protein>
<dbReference type="GO" id="GO:0004497">
    <property type="term" value="F:monooxygenase activity"/>
    <property type="evidence" value="ECO:0007669"/>
    <property type="project" value="UniProtKB-KW"/>
</dbReference>
<keyword evidence="1" id="KW-0560">Oxidoreductase</keyword>
<accession>A0A8J3LS31</accession>
<keyword evidence="2 4" id="KW-0503">Monooxygenase</keyword>
<dbReference type="Pfam" id="PF01494">
    <property type="entry name" value="FAD_binding_3"/>
    <property type="match status" value="1"/>
</dbReference>
<dbReference type="PRINTS" id="PR00420">
    <property type="entry name" value="RNGMNOXGNASE"/>
</dbReference>
<evidence type="ECO:0000313" key="5">
    <source>
        <dbReference type="Proteomes" id="UP000630097"/>
    </source>
</evidence>
<organism evidence="4 5">
    <name type="scientific">Planotetraspora kaengkrachanensis</name>
    <dbReference type="NCBI Taxonomy" id="575193"/>
    <lineage>
        <taxon>Bacteria</taxon>
        <taxon>Bacillati</taxon>
        <taxon>Actinomycetota</taxon>
        <taxon>Actinomycetes</taxon>
        <taxon>Streptosporangiales</taxon>
        <taxon>Streptosporangiaceae</taxon>
        <taxon>Planotetraspora</taxon>
    </lineage>
</organism>
<dbReference type="AlphaFoldDB" id="A0A8J3LS31"/>
<dbReference type="PANTHER" id="PTHR13789">
    <property type="entry name" value="MONOOXYGENASE"/>
    <property type="match status" value="1"/>
</dbReference>
<sequence>MAQAVVIGAGIGGLTAAAALERDGWSVAVVEQAPSIEPVGSGLAVAPNALRALDTIGVGDDVRKLSAIQGEAGIRRPDGRWLSRTSAEEAQARYGDPTVLLLRSELVGLLSARLSPGVLRLDTRVESVDPEGGLVSTGDGDIATDLIVSADGIRSSTRTTLFPGHPGPVYAGATSWRLIAPAVEDSVPAGETWGRGLVFGVMPLAHDQVYCYATSTTPAGGNAADEKAELTRLFGGWHPPIPALLAGADPDTVLRHDLYSMDTPLPAFHRGRVALIGDAAHAMTPHLGQGACQAIEDAVVLAHHASRTGVAGLAAYTSDRLERTTRIARRSRSIGRLTGWRTPPAVSARDAMLLLAGRLGRDMALRQFDDVFDWRPPA</sequence>
<feature type="domain" description="FAD-binding" evidence="3">
    <location>
        <begin position="2"/>
        <end position="330"/>
    </location>
</feature>
<dbReference type="RefSeq" id="WP_203881632.1">
    <property type="nucleotide sequence ID" value="NZ_BAABHH010000003.1"/>
</dbReference>
<dbReference type="GO" id="GO:0071949">
    <property type="term" value="F:FAD binding"/>
    <property type="evidence" value="ECO:0007669"/>
    <property type="project" value="InterPro"/>
</dbReference>
<dbReference type="SUPFAM" id="SSF51905">
    <property type="entry name" value="FAD/NAD(P)-binding domain"/>
    <property type="match status" value="1"/>
</dbReference>
<dbReference type="Proteomes" id="UP000630097">
    <property type="component" value="Unassembled WGS sequence"/>
</dbReference>